<reference evidence="7" key="3">
    <citation type="submission" date="2022-01" db="EMBL/GenBank/DDBJ databases">
        <authorList>
            <person name="Rubenstein D.R."/>
        </authorList>
    </citation>
    <scope>NUCLEOTIDE SEQUENCE</scope>
    <source>
        <strain evidence="7">SS15</strain>
        <tissue evidence="7">Liver</tissue>
    </source>
</reference>
<reference evidence="7 8" key="2">
    <citation type="journal article" date="2021" name="J. Hered.">
        <title>Feather Gene Expression Elucidates the Developmental Basis of Plumage Iridescence in African Starlings.</title>
        <authorList>
            <person name="Rubenstein D.R."/>
            <person name="Corvelo A."/>
            <person name="MacManes M.D."/>
            <person name="Maia R."/>
            <person name="Narzisi G."/>
            <person name="Rousaki A."/>
            <person name="Vandenabeele P."/>
            <person name="Shawkey M.D."/>
            <person name="Solomon J."/>
        </authorList>
    </citation>
    <scope>NUCLEOTIDE SEQUENCE [LARGE SCALE GENOMIC DNA]</scope>
    <source>
        <strain evidence="7">SS15</strain>
    </source>
</reference>
<dbReference type="PANTHER" id="PTHR11783">
    <property type="entry name" value="SULFOTRANSFERASE SULT"/>
    <property type="match status" value="1"/>
</dbReference>
<evidence type="ECO:0000313" key="6">
    <source>
        <dbReference type="EMBL" id="KAG0120565.1"/>
    </source>
</evidence>
<dbReference type="EMBL" id="JADDUC020000006">
    <property type="protein sequence ID" value="KAI1238464.1"/>
    <property type="molecule type" value="Genomic_DNA"/>
</dbReference>
<evidence type="ECO:0000256" key="2">
    <source>
        <dbReference type="ARBA" id="ARBA00005771"/>
    </source>
</evidence>
<comment type="subcellular location">
    <subcellularLocation>
        <location evidence="1">Cytoplasm</location>
    </subcellularLocation>
</comment>
<protein>
    <recommendedName>
        <fullName evidence="5">Sulfotransferase domain-containing protein</fullName>
    </recommendedName>
</protein>
<name>A0A835NT10_9PASS</name>
<dbReference type="GO" id="GO:0008146">
    <property type="term" value="F:sulfotransferase activity"/>
    <property type="evidence" value="ECO:0007669"/>
    <property type="project" value="InterPro"/>
</dbReference>
<dbReference type="FunFam" id="3.40.50.300:FF:000433">
    <property type="entry name" value="Estrogen sulfotransferase"/>
    <property type="match status" value="2"/>
</dbReference>
<feature type="domain" description="Sulfotransferase" evidence="5">
    <location>
        <begin position="329"/>
        <end position="489"/>
    </location>
</feature>
<dbReference type="AlphaFoldDB" id="A0A835NT10"/>
<organism evidence="6">
    <name type="scientific">Lamprotornis superbus</name>
    <dbReference type="NCBI Taxonomy" id="245042"/>
    <lineage>
        <taxon>Eukaryota</taxon>
        <taxon>Metazoa</taxon>
        <taxon>Chordata</taxon>
        <taxon>Craniata</taxon>
        <taxon>Vertebrata</taxon>
        <taxon>Euteleostomi</taxon>
        <taxon>Archelosauria</taxon>
        <taxon>Archosauria</taxon>
        <taxon>Dinosauria</taxon>
        <taxon>Saurischia</taxon>
        <taxon>Theropoda</taxon>
        <taxon>Coelurosauria</taxon>
        <taxon>Aves</taxon>
        <taxon>Neognathae</taxon>
        <taxon>Neoaves</taxon>
        <taxon>Telluraves</taxon>
        <taxon>Australaves</taxon>
        <taxon>Passeriformes</taxon>
        <taxon>Sturnidae</taxon>
        <taxon>Lamprotornis</taxon>
    </lineage>
</organism>
<evidence type="ECO:0000259" key="5">
    <source>
        <dbReference type="Pfam" id="PF00685"/>
    </source>
</evidence>
<dbReference type="InterPro" id="IPR027417">
    <property type="entry name" value="P-loop_NTPase"/>
</dbReference>
<evidence type="ECO:0000313" key="8">
    <source>
        <dbReference type="Proteomes" id="UP000618051"/>
    </source>
</evidence>
<keyword evidence="8" id="KW-1185">Reference proteome</keyword>
<dbReference type="OrthoDB" id="205623at2759"/>
<dbReference type="SUPFAM" id="SSF52540">
    <property type="entry name" value="P-loop containing nucleoside triphosphate hydrolases"/>
    <property type="match status" value="2"/>
</dbReference>
<feature type="domain" description="Sulfotransferase" evidence="5">
    <location>
        <begin position="517"/>
        <end position="606"/>
    </location>
</feature>
<dbReference type="InterPro" id="IPR029392">
    <property type="entry name" value="AP-5_subunit_s1"/>
</dbReference>
<dbReference type="GO" id="GO:0016197">
    <property type="term" value="P:endosomal transport"/>
    <property type="evidence" value="ECO:0007669"/>
    <property type="project" value="InterPro"/>
</dbReference>
<reference evidence="6" key="1">
    <citation type="submission" date="2020-10" db="EMBL/GenBank/DDBJ databases">
        <title>Feather gene expression reveals the developmental basis of iridescence in African starlings.</title>
        <authorList>
            <person name="Rubenstein D.R."/>
        </authorList>
    </citation>
    <scope>NUCLEOTIDE SEQUENCE</scope>
    <source>
        <strain evidence="6">SS15</strain>
        <tissue evidence="6">Liver</tissue>
    </source>
</reference>
<dbReference type="InterPro" id="IPR000863">
    <property type="entry name" value="Sulfotransferase_dom"/>
</dbReference>
<dbReference type="Pfam" id="PF00685">
    <property type="entry name" value="Sulfotransfer_1"/>
    <property type="match status" value="3"/>
</dbReference>
<dbReference type="GO" id="GO:0030119">
    <property type="term" value="C:AP-type membrane coat adaptor complex"/>
    <property type="evidence" value="ECO:0007669"/>
    <property type="project" value="InterPro"/>
</dbReference>
<evidence type="ECO:0000256" key="3">
    <source>
        <dbReference type="ARBA" id="ARBA00022490"/>
    </source>
</evidence>
<dbReference type="Pfam" id="PF15001">
    <property type="entry name" value="AP-5_subunit_s1"/>
    <property type="match status" value="1"/>
</dbReference>
<proteinExistence type="inferred from homology"/>
<dbReference type="GO" id="GO:0000724">
    <property type="term" value="P:double-strand break repair via homologous recombination"/>
    <property type="evidence" value="ECO:0007669"/>
    <property type="project" value="InterPro"/>
</dbReference>
<keyword evidence="4" id="KW-0808">Transferase</keyword>
<keyword evidence="3" id="KW-0963">Cytoplasm</keyword>
<evidence type="ECO:0000313" key="7">
    <source>
        <dbReference type="EMBL" id="KAI1238464.1"/>
    </source>
</evidence>
<evidence type="ECO:0000256" key="4">
    <source>
        <dbReference type="ARBA" id="ARBA00022679"/>
    </source>
</evidence>
<sequence>MRQVASQCQLLQSSLGRPSSPQLPQLPDESISLQDAPGGLFQMPPGDPFPERVTVVWLSVLALAFTLVCEPQENLSLAEITLRRLAPRLLLSLRLLGPGADVLLRPDAIDGLLDRLLPHGQMLFLNEHFLQAVDRDMNIKTLRTAPAPSCWVPVLYNLLDQIIQDGADQLIQPFPTRGIKGALRKAKREAPPACSTLSQVLANLVPWTSRDTAGQHSTHEVGSGRPPVALAIPLPHVIRAGLCLMGHCPEHSPVTGSSTAPGTVLAQEPASLEVVEAASREDRQCCVNPLLAMEQEDAIRQELGSLHGIPLFKSFIEGWPQVKAFQAHPDDLLISTYPKSGTTWLSEIMDMIYHNGNVEKCRRDAIYNRVPFLEMKVSKGPSGVEQLEKTPSPRLVKTHLPVQLLPTSFWEKDCKIIYMARNPKDVVISYYFFHQMAKIHPDPGTKAEFLENFMAGKVAYGSWYDHVRGWWEEKQEKKILYLFYEDMKKVMLGWRGMSPGHPPASFFGSLLMSITLQDPRREVQKILQFLGKELAEGTVERILHHTSFQEMKKNPAANYETMLPTLMDHSLSPFLRKGISGDWKNHFTVAQNEHFNQHYQERMAGSDLHFQMEVMADLDTYLRQPWRTVHGIPMVSAFAFNWERVDNFQARPEDIMVVSFPKSGTTWVSEIVDMVLKGGNPEKCKQDDIVNRVPMMEFAAPGKMAAGTEQLEAMPSPRIIKTHIPAHILPKSFWENRCKMIYVGRNAKDVAVSYYHFDLMNKFHPNPGTWAQYLEEFMAGRVAYGSWYNHVKGYWERRKDHPILYLFYEDLKEDLRREIAKVAQFLGQKLSEEALDTITRHTSFEAMRDNPATNYSRVPSDLMDHSVSPFMRKGTTGDWKNHFTVAQNERFDQDYAQKMSGTDLCFRTQI</sequence>
<dbReference type="Gene3D" id="3.40.50.300">
    <property type="entry name" value="P-loop containing nucleotide triphosphate hydrolases"/>
    <property type="match status" value="2"/>
</dbReference>
<accession>A0A835NT10</accession>
<evidence type="ECO:0000256" key="1">
    <source>
        <dbReference type="ARBA" id="ARBA00004496"/>
    </source>
</evidence>
<dbReference type="EMBL" id="JADDUC010000061">
    <property type="protein sequence ID" value="KAG0120565.1"/>
    <property type="molecule type" value="Genomic_DNA"/>
</dbReference>
<gene>
    <name evidence="7" type="ORF">IHE44_0013196</name>
    <name evidence="6" type="ORF">IHE44_012358</name>
</gene>
<comment type="similarity">
    <text evidence="2">Belongs to the sulfotransferase 1 family.</text>
</comment>
<feature type="domain" description="Sulfotransferase" evidence="5">
    <location>
        <begin position="652"/>
        <end position="902"/>
    </location>
</feature>
<dbReference type="Proteomes" id="UP000618051">
    <property type="component" value="Unassembled WGS sequence"/>
</dbReference>
<comment type="caution">
    <text evidence="6">The sequence shown here is derived from an EMBL/GenBank/DDBJ whole genome shotgun (WGS) entry which is preliminary data.</text>
</comment>